<evidence type="ECO:0008006" key="3">
    <source>
        <dbReference type="Google" id="ProtNLM"/>
    </source>
</evidence>
<reference evidence="1" key="1">
    <citation type="submission" date="2023-10" db="EMBL/GenBank/DDBJ databases">
        <authorList>
            <person name="Chen Y."/>
            <person name="Shah S."/>
            <person name="Dougan E. K."/>
            <person name="Thang M."/>
            <person name="Chan C."/>
        </authorList>
    </citation>
    <scope>NUCLEOTIDE SEQUENCE [LARGE SCALE GENOMIC DNA]</scope>
</reference>
<feature type="non-terminal residue" evidence="1">
    <location>
        <position position="1"/>
    </location>
</feature>
<accession>A0ABN9W5J9</accession>
<dbReference type="Proteomes" id="UP001189429">
    <property type="component" value="Unassembled WGS sequence"/>
</dbReference>
<sequence>GCATPFTDAGQGKFNASYVKILYCKFWQLEGCIHTALNPTVDTTAEARAITLDGGAVAAEQVIAAAGLFGQWAARELGAIAEEQAREEVEDLVARGGNAETSRFRPPRRPSARLAALGLVLRLSDSSEITLNLLATELLTAAQNARRPQDWTWRPMDLCCWLLLLSQVEMAAATCNAHRAYPMAGLSEGNCRARNFWGQVNDGPEAILRKLLDDNELYLSSSFFEHEGGHAHVATAETMSRLDRVITNVVLHEATQAYWIDYESDSRFDSEDHFPVYSKLQYASSKARSAAPAGQLSATTLISYAGNARLNYVIDQGLASLLERSLALLRCCEIRALGQFVTCLWILSSLVSDPWPFAEPRALPGARAGLPTAPTD</sequence>
<comment type="caution">
    <text evidence="1">The sequence shown here is derived from an EMBL/GenBank/DDBJ whole genome shotgun (WGS) entry which is preliminary data.</text>
</comment>
<protein>
    <recommendedName>
        <fullName evidence="3">FAD dependent oxidoreductase domain-containing protein</fullName>
    </recommendedName>
</protein>
<proteinExistence type="predicted"/>
<feature type="non-terminal residue" evidence="1">
    <location>
        <position position="376"/>
    </location>
</feature>
<name>A0ABN9W5J9_9DINO</name>
<gene>
    <name evidence="1" type="ORF">PCOR1329_LOCUS64243</name>
</gene>
<keyword evidence="2" id="KW-1185">Reference proteome</keyword>
<evidence type="ECO:0000313" key="1">
    <source>
        <dbReference type="EMBL" id="CAK0881392.1"/>
    </source>
</evidence>
<organism evidence="1 2">
    <name type="scientific">Prorocentrum cordatum</name>
    <dbReference type="NCBI Taxonomy" id="2364126"/>
    <lineage>
        <taxon>Eukaryota</taxon>
        <taxon>Sar</taxon>
        <taxon>Alveolata</taxon>
        <taxon>Dinophyceae</taxon>
        <taxon>Prorocentrales</taxon>
        <taxon>Prorocentraceae</taxon>
        <taxon>Prorocentrum</taxon>
    </lineage>
</organism>
<dbReference type="EMBL" id="CAUYUJ010018180">
    <property type="protein sequence ID" value="CAK0881392.1"/>
    <property type="molecule type" value="Genomic_DNA"/>
</dbReference>
<evidence type="ECO:0000313" key="2">
    <source>
        <dbReference type="Proteomes" id="UP001189429"/>
    </source>
</evidence>